<feature type="compositionally biased region" description="Basic and acidic residues" evidence="3">
    <location>
        <begin position="35"/>
        <end position="44"/>
    </location>
</feature>
<dbReference type="EMBL" id="JACEIK010004894">
    <property type="protein sequence ID" value="MCD9646695.1"/>
    <property type="molecule type" value="Genomic_DNA"/>
</dbReference>
<name>A0ABS8VLA9_DATST</name>
<accession>A0ABS8VLA9</accession>
<keyword evidence="5" id="KW-1185">Reference proteome</keyword>
<gene>
    <name evidence="4" type="ORF">HAX54_036753</name>
</gene>
<evidence type="ECO:0000256" key="1">
    <source>
        <dbReference type="ARBA" id="ARBA00004123"/>
    </source>
</evidence>
<feature type="compositionally biased region" description="Low complexity" evidence="3">
    <location>
        <begin position="145"/>
        <end position="156"/>
    </location>
</feature>
<keyword evidence="2" id="KW-0539">Nucleus</keyword>
<protein>
    <submittedName>
        <fullName evidence="4">Uncharacterized protein</fullName>
    </submittedName>
</protein>
<dbReference type="PANTHER" id="PTHR33172:SF91">
    <property type="entry name" value="PROTEIN OXIDATIVE STRESS 3 LIKE 5"/>
    <property type="match status" value="1"/>
</dbReference>
<dbReference type="Proteomes" id="UP000823775">
    <property type="component" value="Unassembled WGS sequence"/>
</dbReference>
<reference evidence="4 5" key="1">
    <citation type="journal article" date="2021" name="BMC Genomics">
        <title>Datura genome reveals duplications of psychoactive alkaloid biosynthetic genes and high mutation rate following tissue culture.</title>
        <authorList>
            <person name="Rajewski A."/>
            <person name="Carter-House D."/>
            <person name="Stajich J."/>
            <person name="Litt A."/>
        </authorList>
    </citation>
    <scope>NUCLEOTIDE SEQUENCE [LARGE SCALE GENOMIC DNA]</scope>
    <source>
        <strain evidence="4">AR-01</strain>
    </source>
</reference>
<evidence type="ECO:0000256" key="2">
    <source>
        <dbReference type="ARBA" id="ARBA00023242"/>
    </source>
</evidence>
<organism evidence="4 5">
    <name type="scientific">Datura stramonium</name>
    <name type="common">Jimsonweed</name>
    <name type="synonym">Common thornapple</name>
    <dbReference type="NCBI Taxonomy" id="4076"/>
    <lineage>
        <taxon>Eukaryota</taxon>
        <taxon>Viridiplantae</taxon>
        <taxon>Streptophyta</taxon>
        <taxon>Embryophyta</taxon>
        <taxon>Tracheophyta</taxon>
        <taxon>Spermatophyta</taxon>
        <taxon>Magnoliopsida</taxon>
        <taxon>eudicotyledons</taxon>
        <taxon>Gunneridae</taxon>
        <taxon>Pentapetalae</taxon>
        <taxon>asterids</taxon>
        <taxon>lamiids</taxon>
        <taxon>Solanales</taxon>
        <taxon>Solanaceae</taxon>
        <taxon>Solanoideae</taxon>
        <taxon>Datureae</taxon>
        <taxon>Datura</taxon>
    </lineage>
</organism>
<evidence type="ECO:0000256" key="3">
    <source>
        <dbReference type="SAM" id="MobiDB-lite"/>
    </source>
</evidence>
<evidence type="ECO:0000313" key="5">
    <source>
        <dbReference type="Proteomes" id="UP000823775"/>
    </source>
</evidence>
<comment type="caution">
    <text evidence="4">The sequence shown here is derived from an EMBL/GenBank/DDBJ whole genome shotgun (WGS) entry which is preliminary data.</text>
</comment>
<feature type="region of interest" description="Disordered" evidence="3">
    <location>
        <begin position="28"/>
        <end position="73"/>
    </location>
</feature>
<evidence type="ECO:0000313" key="4">
    <source>
        <dbReference type="EMBL" id="MCD9646695.1"/>
    </source>
</evidence>
<dbReference type="PANTHER" id="PTHR33172">
    <property type="entry name" value="OS08G0516900 PROTEIN"/>
    <property type="match status" value="1"/>
</dbReference>
<feature type="compositionally biased region" description="Low complexity" evidence="3">
    <location>
        <begin position="172"/>
        <end position="191"/>
    </location>
</feature>
<proteinExistence type="predicted"/>
<comment type="subcellular location">
    <subcellularLocation>
        <location evidence="1">Nucleus</location>
    </subcellularLocation>
</comment>
<feature type="region of interest" description="Disordered" evidence="3">
    <location>
        <begin position="143"/>
        <end position="191"/>
    </location>
</feature>
<dbReference type="InterPro" id="IPR051992">
    <property type="entry name" value="OxStress_Response_Reg"/>
</dbReference>
<sequence>MSSVPEKNDVLSAAVTVDDDQNELVAAAAADDDDMKSSVHKDADAVSLSSSIGVLSNGDGGDDEDGEEAQSKAVPVVEGSLNSFATLEAALPFKRGLSGYYDGKSKTFMNLAEVKSVEEIEKEESPLNKRRRLTVASKTLYKWGSSSSSMPHLTSSEGENSCSVGGEQELKSSTSSTSFGSVNSATKPSIN</sequence>